<reference evidence="1 2" key="1">
    <citation type="submission" date="2010-01" db="EMBL/GenBank/DDBJ databases">
        <authorList>
            <person name="Weinstock G."/>
            <person name="Sodergren E."/>
            <person name="Clifton S."/>
            <person name="Fulton L."/>
            <person name="Fulton B."/>
            <person name="Courtney L."/>
            <person name="Fronick C."/>
            <person name="Harrison M."/>
            <person name="Strong C."/>
            <person name="Farmer C."/>
            <person name="Delahaunty K."/>
            <person name="Markovic C."/>
            <person name="Hall O."/>
            <person name="Minx P."/>
            <person name="Tomlinson C."/>
            <person name="Mitreva M."/>
            <person name="Nelson J."/>
            <person name="Hou S."/>
            <person name="Wollam A."/>
            <person name="Pepin K.H."/>
            <person name="Johnson M."/>
            <person name="Bhonagiri V."/>
            <person name="Nash W.E."/>
            <person name="Warren W."/>
            <person name="Chinwalla A."/>
            <person name="Mardis E.R."/>
            <person name="Wilson R.K."/>
        </authorList>
    </citation>
    <scope>NUCLEOTIDE SEQUENCE [LARGE SCALE GENOMIC DNA]</scope>
    <source>
        <strain evidence="1 2">DSM 13479</strain>
    </source>
</reference>
<dbReference type="InterPro" id="IPR002825">
    <property type="entry name" value="Pept_S49_ser-pept_pro"/>
</dbReference>
<evidence type="ECO:0008006" key="3">
    <source>
        <dbReference type="Google" id="ProtNLM"/>
    </source>
</evidence>
<proteinExistence type="predicted"/>
<dbReference type="GO" id="GO:0016020">
    <property type="term" value="C:membrane"/>
    <property type="evidence" value="ECO:0007669"/>
    <property type="project" value="InterPro"/>
</dbReference>
<dbReference type="EMBL" id="ACIO01000283">
    <property type="protein sequence ID" value="EFC98320.1"/>
    <property type="molecule type" value="Genomic_DNA"/>
</dbReference>
<dbReference type="HOGENOM" id="CLU_080131_0_0_9"/>
<dbReference type="AlphaFoldDB" id="D3AIN4"/>
<dbReference type="PANTHER" id="PTHR35984">
    <property type="entry name" value="PERIPLASMIC SERINE PROTEASE"/>
    <property type="match status" value="1"/>
</dbReference>
<evidence type="ECO:0000313" key="2">
    <source>
        <dbReference type="Proteomes" id="UP000004968"/>
    </source>
</evidence>
<gene>
    <name evidence="1" type="ORF">CLOSTHATH_03474</name>
</gene>
<dbReference type="InterPro" id="IPR029045">
    <property type="entry name" value="ClpP/crotonase-like_dom_sf"/>
</dbReference>
<dbReference type="Pfam" id="PF01972">
    <property type="entry name" value="SDH_protease"/>
    <property type="match status" value="1"/>
</dbReference>
<dbReference type="SUPFAM" id="SSF52096">
    <property type="entry name" value="ClpP/crotonase"/>
    <property type="match status" value="1"/>
</dbReference>
<protein>
    <recommendedName>
        <fullName evidence="3">Serine dehydrogenase proteinase</fullName>
    </recommendedName>
</protein>
<evidence type="ECO:0000313" key="1">
    <source>
        <dbReference type="EMBL" id="EFC98320.1"/>
    </source>
</evidence>
<accession>D3AIN4</accession>
<dbReference type="PANTHER" id="PTHR35984:SF1">
    <property type="entry name" value="PERIPLASMIC SERINE PROTEASE"/>
    <property type="match status" value="1"/>
</dbReference>
<name>D3AIN4_9FIRM</name>
<dbReference type="Gene3D" id="3.90.226.10">
    <property type="entry name" value="2-enoyl-CoA Hydratase, Chain A, domain 1"/>
    <property type="match status" value="1"/>
</dbReference>
<organism evidence="1 2">
    <name type="scientific">Hungatella hathewayi DSM 13479</name>
    <dbReference type="NCBI Taxonomy" id="566550"/>
    <lineage>
        <taxon>Bacteria</taxon>
        <taxon>Bacillati</taxon>
        <taxon>Bacillota</taxon>
        <taxon>Clostridia</taxon>
        <taxon>Lachnospirales</taxon>
        <taxon>Lachnospiraceae</taxon>
        <taxon>Hungatella</taxon>
    </lineage>
</organism>
<sequence length="314" mass="35220">MRAFLLQRFVVRLKYTKDRRIYTLAGWDDILREFNETMSQSDFVRRKYLRKLSEYTGRNTIAYYSAFLNKPNASNLDINDLDMTGFMNALKGMECSKGLDIILQTPGGSPASAEAIISYLRKKFSNDIRVIVPQIAMSAGTMMACAAKVIIMGNQSSLGPVDPQFNGIPAYNIQMEFEEAKKDLASNPQNAQYWAIKLQQYPAAFLKTAMDAIALSGTLLREWLSTCMFEGEDATKVEAIVAKLNEHDDSKTHGRHFNIDFCRNIGLKIVALEDDNILQDAVLSVHHAYMLTLGGTDVVKIIESQNGKAIINHE</sequence>
<comment type="caution">
    <text evidence="1">The sequence shown here is derived from an EMBL/GenBank/DDBJ whole genome shotgun (WGS) entry which is preliminary data.</text>
</comment>
<dbReference type="Proteomes" id="UP000004968">
    <property type="component" value="Unassembled WGS sequence"/>
</dbReference>